<evidence type="ECO:0000313" key="7">
    <source>
        <dbReference type="Proteomes" id="UP001176940"/>
    </source>
</evidence>
<evidence type="ECO:0000256" key="2">
    <source>
        <dbReference type="ARBA" id="ARBA00023157"/>
    </source>
</evidence>
<gene>
    <name evidence="6" type="ORF">RIMI_LOCUS3403874</name>
</gene>
<dbReference type="SMART" id="SM00408">
    <property type="entry name" value="IGc2"/>
    <property type="match status" value="4"/>
</dbReference>
<keyword evidence="4" id="KW-0393">Immunoglobulin domain</keyword>
<evidence type="ECO:0000256" key="4">
    <source>
        <dbReference type="ARBA" id="ARBA00023319"/>
    </source>
</evidence>
<dbReference type="PANTHER" id="PTHR44337">
    <property type="entry name" value="CARCINOEMBRYONIC ANTIGEN-RELATED CELL ADHESION MOLECULE 8"/>
    <property type="match status" value="1"/>
</dbReference>
<evidence type="ECO:0000313" key="6">
    <source>
        <dbReference type="EMBL" id="CAJ0928382.1"/>
    </source>
</evidence>
<comment type="caution">
    <text evidence="6">The sequence shown here is derived from an EMBL/GenBank/DDBJ whole genome shotgun (WGS) entry which is preliminary data.</text>
</comment>
<proteinExistence type="predicted"/>
<evidence type="ECO:0000256" key="3">
    <source>
        <dbReference type="ARBA" id="ARBA00023180"/>
    </source>
</evidence>
<evidence type="ECO:0000259" key="5">
    <source>
        <dbReference type="PROSITE" id="PS50835"/>
    </source>
</evidence>
<dbReference type="InterPro" id="IPR036179">
    <property type="entry name" value="Ig-like_dom_sf"/>
</dbReference>
<feature type="domain" description="Ig-like" evidence="5">
    <location>
        <begin position="381"/>
        <end position="450"/>
    </location>
</feature>
<feature type="domain" description="Ig-like" evidence="5">
    <location>
        <begin position="456"/>
        <end position="550"/>
    </location>
</feature>
<dbReference type="Pfam" id="PF13927">
    <property type="entry name" value="Ig_3"/>
    <property type="match status" value="2"/>
</dbReference>
<dbReference type="Proteomes" id="UP001176940">
    <property type="component" value="Unassembled WGS sequence"/>
</dbReference>
<keyword evidence="3" id="KW-0325">Glycoprotein</keyword>
<evidence type="ECO:0000256" key="1">
    <source>
        <dbReference type="ARBA" id="ARBA00022729"/>
    </source>
</evidence>
<organism evidence="6 7">
    <name type="scientific">Ranitomeya imitator</name>
    <name type="common">mimic poison frog</name>
    <dbReference type="NCBI Taxonomy" id="111125"/>
    <lineage>
        <taxon>Eukaryota</taxon>
        <taxon>Metazoa</taxon>
        <taxon>Chordata</taxon>
        <taxon>Craniata</taxon>
        <taxon>Vertebrata</taxon>
        <taxon>Euteleostomi</taxon>
        <taxon>Amphibia</taxon>
        <taxon>Batrachia</taxon>
        <taxon>Anura</taxon>
        <taxon>Neobatrachia</taxon>
        <taxon>Hyloidea</taxon>
        <taxon>Dendrobatidae</taxon>
        <taxon>Dendrobatinae</taxon>
        <taxon>Ranitomeya</taxon>
    </lineage>
</organism>
<dbReference type="PROSITE" id="PS50835">
    <property type="entry name" value="IG_LIKE"/>
    <property type="match status" value="4"/>
</dbReference>
<dbReference type="EMBL" id="CAUEEQ010005102">
    <property type="protein sequence ID" value="CAJ0928382.1"/>
    <property type="molecule type" value="Genomic_DNA"/>
</dbReference>
<sequence>MYISRTPCTCRAGLYISRTYLYQLCQRPVATDLAQVNIRDTLKAPRGKTHIFKRINKVHEILLSQEDVIRMINGSLSINNVSYTDEGIYVLNVIPHGSSTAVPTNYQLRVYEGGSSAEIARLLKCDHRTIKRFMANSQQGRKKRVGQKRRKIIAHELRKIKREPAKMPFATSFAIFQSCNVTGVTKSTSTPLINGTNVTLQCDAGSQNVTSYTFYRNGQNITCSGRVICRGSFLDFTPILESDGGSYTCTIENPVSSNTSNSLILTVIAPLSAPALHSVTSAPLINGTNVTLQCDAGNQNVTSYSFYQNGQKITCSGRVICRGSFLDFAPILESDGGSYTCTIENPVSSNTSNSLILIVNVQVSNVAVTSNVSGLVWPGLDSVSLRCSADGTNVSYSWSLQGAAISGGGRYLLTDNNATLIISPVSTDDSGSFICTATNIINRLNSRNVTFNLASPVSAVMLTNNTSAVLWAGEDSASFHCSAQGSAITFSWRLNGTQVLSKPPYSITQSDSPPNSTLTISPVSRNDAGPFTCTAYNRANSITSGAANLNINWAPDGNISCTAQPIGQIIQLGCSWPGGKPAADVTMIFDDVRNTSSNEVSRNVSSISKYPREQSHL</sequence>
<feature type="domain" description="Ig-like" evidence="5">
    <location>
        <begin position="274"/>
        <end position="352"/>
    </location>
</feature>
<dbReference type="Gene3D" id="2.60.40.10">
    <property type="entry name" value="Immunoglobulins"/>
    <property type="match status" value="5"/>
</dbReference>
<dbReference type="PANTHER" id="PTHR44337:SF20">
    <property type="entry name" value="CARCINOEMBRYONIC ANTIGEN-RELATED CELL ADHESION MOLECULE 5-RELATED"/>
    <property type="match status" value="1"/>
</dbReference>
<keyword evidence="2" id="KW-1015">Disulfide bond</keyword>
<dbReference type="InterPro" id="IPR013783">
    <property type="entry name" value="Ig-like_fold"/>
</dbReference>
<feature type="domain" description="Ig-like" evidence="5">
    <location>
        <begin position="168"/>
        <end position="266"/>
    </location>
</feature>
<dbReference type="InterPro" id="IPR003598">
    <property type="entry name" value="Ig_sub2"/>
</dbReference>
<dbReference type="SUPFAM" id="SSF48726">
    <property type="entry name" value="Immunoglobulin"/>
    <property type="match status" value="4"/>
</dbReference>
<dbReference type="InterPro" id="IPR007110">
    <property type="entry name" value="Ig-like_dom"/>
</dbReference>
<dbReference type="InterPro" id="IPR052598">
    <property type="entry name" value="IgSF_CEA-related"/>
</dbReference>
<reference evidence="6" key="1">
    <citation type="submission" date="2023-07" db="EMBL/GenBank/DDBJ databases">
        <authorList>
            <person name="Stuckert A."/>
        </authorList>
    </citation>
    <scope>NUCLEOTIDE SEQUENCE</scope>
</reference>
<name>A0ABN9KY15_9NEOB</name>
<dbReference type="SMART" id="SM00409">
    <property type="entry name" value="IG"/>
    <property type="match status" value="5"/>
</dbReference>
<keyword evidence="1" id="KW-0732">Signal</keyword>
<protein>
    <recommendedName>
        <fullName evidence="5">Ig-like domain-containing protein</fullName>
    </recommendedName>
</protein>
<dbReference type="Pfam" id="PF13895">
    <property type="entry name" value="Ig_2"/>
    <property type="match status" value="2"/>
</dbReference>
<accession>A0ABN9KY15</accession>
<keyword evidence="7" id="KW-1185">Reference proteome</keyword>
<dbReference type="InterPro" id="IPR003599">
    <property type="entry name" value="Ig_sub"/>
</dbReference>